<evidence type="ECO:0000313" key="2">
    <source>
        <dbReference type="Proteomes" id="UP000279833"/>
    </source>
</evidence>
<reference evidence="1 2" key="2">
    <citation type="submission" date="2018-11" db="EMBL/GenBank/DDBJ databases">
        <authorList>
            <consortium name="Pathogen Informatics"/>
        </authorList>
    </citation>
    <scope>NUCLEOTIDE SEQUENCE [LARGE SCALE GENOMIC DNA]</scope>
    <source>
        <strain evidence="1">Dakar</strain>
        <strain evidence="2">Dakar, Senegal</strain>
    </source>
</reference>
<dbReference type="InterPro" id="IPR001005">
    <property type="entry name" value="SANT/Myb"/>
</dbReference>
<keyword evidence="2" id="KW-1185">Reference proteome</keyword>
<proteinExistence type="predicted"/>
<sequence length="316" mass="34610">MTSTIKRKICYIPAGSGKGGQPGISMNLPISLVSRGNGRRGIINANCPGLSRVLRSDGRCGADESCFGISGTETVGASPSHGFPSAGSLPVPKCLECPWCPYRATSAIGLGQHKRLKHVVECNKSKRARTVGKRNCRWSKEEDEILIMKANEAFVGSRGKGKSAVYDKVSGSFPGRSREAVKRRLLGLKWTPPTVGEQERLVDVQSDMIEETLAGKQWRLKLLNAVTTTCDKHHELYKLASALEKAAITTDQGRCRLNNYARRSFPFTIKAPQERTLPRESAEPSMSQIKHINRRLLQVTISSNIKRGAHSVLSGE</sequence>
<dbReference type="CDD" id="cd00167">
    <property type="entry name" value="SANT"/>
    <property type="match status" value="1"/>
</dbReference>
<evidence type="ECO:0000313" key="1">
    <source>
        <dbReference type="EMBL" id="VDP01623.1"/>
    </source>
</evidence>
<organism evidence="3">
    <name type="scientific">Schistosoma curassoni</name>
    <dbReference type="NCBI Taxonomy" id="6186"/>
    <lineage>
        <taxon>Eukaryota</taxon>
        <taxon>Metazoa</taxon>
        <taxon>Spiralia</taxon>
        <taxon>Lophotrochozoa</taxon>
        <taxon>Platyhelminthes</taxon>
        <taxon>Trematoda</taxon>
        <taxon>Digenea</taxon>
        <taxon>Strigeidida</taxon>
        <taxon>Schistosomatoidea</taxon>
        <taxon>Schistosomatidae</taxon>
        <taxon>Schistosoma</taxon>
    </lineage>
</organism>
<name>A0A183JTZ7_9TREM</name>
<protein>
    <submittedName>
        <fullName evidence="3">C2H2-type domain-containing protein</fullName>
    </submittedName>
</protein>
<evidence type="ECO:0000313" key="3">
    <source>
        <dbReference type="WBParaSite" id="SCUD_0000618701-mRNA-1"/>
    </source>
</evidence>
<dbReference type="AlphaFoldDB" id="A0A183JTZ7"/>
<dbReference type="WBParaSite" id="SCUD_0000618701-mRNA-1">
    <property type="protein sequence ID" value="SCUD_0000618701-mRNA-1"/>
    <property type="gene ID" value="SCUD_0000618701"/>
</dbReference>
<dbReference type="STRING" id="6186.A0A183JTZ7"/>
<dbReference type="EMBL" id="UZAK01012545">
    <property type="protein sequence ID" value="VDP01623.1"/>
    <property type="molecule type" value="Genomic_DNA"/>
</dbReference>
<dbReference type="Proteomes" id="UP000279833">
    <property type="component" value="Unassembled WGS sequence"/>
</dbReference>
<gene>
    <name evidence="1" type="ORF">SCUD_LOCUS6186</name>
</gene>
<reference evidence="3" key="1">
    <citation type="submission" date="2016-06" db="UniProtKB">
        <authorList>
            <consortium name="WormBaseParasite"/>
        </authorList>
    </citation>
    <scope>IDENTIFICATION</scope>
</reference>
<accession>A0A183JTZ7</accession>